<reference evidence="1" key="2">
    <citation type="submission" date="2023-06" db="EMBL/GenBank/DDBJ databases">
        <authorList>
            <person name="Ma L."/>
            <person name="Liu K.-W."/>
            <person name="Li Z."/>
            <person name="Hsiao Y.-Y."/>
            <person name="Qi Y."/>
            <person name="Fu T."/>
            <person name="Tang G."/>
            <person name="Zhang D."/>
            <person name="Sun W.-H."/>
            <person name="Liu D.-K."/>
            <person name="Li Y."/>
            <person name="Chen G.-Z."/>
            <person name="Liu X.-D."/>
            <person name="Liao X.-Y."/>
            <person name="Jiang Y.-T."/>
            <person name="Yu X."/>
            <person name="Hao Y."/>
            <person name="Huang J."/>
            <person name="Zhao X.-W."/>
            <person name="Ke S."/>
            <person name="Chen Y.-Y."/>
            <person name="Wu W.-L."/>
            <person name="Hsu J.-L."/>
            <person name="Lin Y.-F."/>
            <person name="Huang M.-D."/>
            <person name="Li C.-Y."/>
            <person name="Huang L."/>
            <person name="Wang Z.-W."/>
            <person name="Zhao X."/>
            <person name="Zhong W.-Y."/>
            <person name="Peng D.-H."/>
            <person name="Ahmad S."/>
            <person name="Lan S."/>
            <person name="Zhang J.-S."/>
            <person name="Tsai W.-C."/>
            <person name="Van De Peer Y."/>
            <person name="Liu Z.-J."/>
        </authorList>
    </citation>
    <scope>NUCLEOTIDE SEQUENCE</scope>
    <source>
        <strain evidence="1">CP</strain>
        <tissue evidence="1">Leaves</tissue>
    </source>
</reference>
<reference evidence="1" key="1">
    <citation type="journal article" date="2023" name="Nat. Commun.">
        <title>Diploid and tetraploid genomes of Acorus and the evolution of monocots.</title>
        <authorList>
            <person name="Ma L."/>
            <person name="Liu K.W."/>
            <person name="Li Z."/>
            <person name="Hsiao Y.Y."/>
            <person name="Qi Y."/>
            <person name="Fu T."/>
            <person name="Tang G.D."/>
            <person name="Zhang D."/>
            <person name="Sun W.H."/>
            <person name="Liu D.K."/>
            <person name="Li Y."/>
            <person name="Chen G.Z."/>
            <person name="Liu X.D."/>
            <person name="Liao X.Y."/>
            <person name="Jiang Y.T."/>
            <person name="Yu X."/>
            <person name="Hao Y."/>
            <person name="Huang J."/>
            <person name="Zhao X.W."/>
            <person name="Ke S."/>
            <person name="Chen Y.Y."/>
            <person name="Wu W.L."/>
            <person name="Hsu J.L."/>
            <person name="Lin Y.F."/>
            <person name="Huang M.D."/>
            <person name="Li C.Y."/>
            <person name="Huang L."/>
            <person name="Wang Z.W."/>
            <person name="Zhao X."/>
            <person name="Zhong W.Y."/>
            <person name="Peng D.H."/>
            <person name="Ahmad S."/>
            <person name="Lan S."/>
            <person name="Zhang J.S."/>
            <person name="Tsai W.C."/>
            <person name="Van de Peer Y."/>
            <person name="Liu Z.J."/>
        </authorList>
    </citation>
    <scope>NUCLEOTIDE SEQUENCE</scope>
    <source>
        <strain evidence="1">CP</strain>
    </source>
</reference>
<comment type="caution">
    <text evidence="1">The sequence shown here is derived from an EMBL/GenBank/DDBJ whole genome shotgun (WGS) entry which is preliminary data.</text>
</comment>
<dbReference type="SUPFAM" id="SSF50978">
    <property type="entry name" value="WD40 repeat-like"/>
    <property type="match status" value="1"/>
</dbReference>
<proteinExistence type="predicted"/>
<evidence type="ECO:0000313" key="2">
    <source>
        <dbReference type="Proteomes" id="UP001180020"/>
    </source>
</evidence>
<gene>
    <name evidence="1" type="ORF">QJS10_CPB18g00869</name>
</gene>
<name>A0AAV9CN76_ACOCL</name>
<dbReference type="InterPro" id="IPR015943">
    <property type="entry name" value="WD40/YVTN_repeat-like_dom_sf"/>
</dbReference>
<dbReference type="AlphaFoldDB" id="A0AAV9CN76"/>
<sequence>MSSQKIETGHQDLVHDVAMDYYGKRLTTASSNATIKIISPATPFCYMINKSVETVVSKIDCSGLWTTLSWPLQGRDLCCISSYGVPKKVSSNPAGYLGGD</sequence>
<protein>
    <submittedName>
        <fullName evidence="1">Uncharacterized protein</fullName>
    </submittedName>
</protein>
<dbReference type="Proteomes" id="UP001180020">
    <property type="component" value="Unassembled WGS sequence"/>
</dbReference>
<dbReference type="Gene3D" id="2.130.10.10">
    <property type="entry name" value="YVTN repeat-like/Quinoprotein amine dehydrogenase"/>
    <property type="match status" value="1"/>
</dbReference>
<keyword evidence="2" id="KW-1185">Reference proteome</keyword>
<dbReference type="InterPro" id="IPR036322">
    <property type="entry name" value="WD40_repeat_dom_sf"/>
</dbReference>
<evidence type="ECO:0000313" key="1">
    <source>
        <dbReference type="EMBL" id="KAK1290139.1"/>
    </source>
</evidence>
<organism evidence="1 2">
    <name type="scientific">Acorus calamus</name>
    <name type="common">Sweet flag</name>
    <dbReference type="NCBI Taxonomy" id="4465"/>
    <lineage>
        <taxon>Eukaryota</taxon>
        <taxon>Viridiplantae</taxon>
        <taxon>Streptophyta</taxon>
        <taxon>Embryophyta</taxon>
        <taxon>Tracheophyta</taxon>
        <taxon>Spermatophyta</taxon>
        <taxon>Magnoliopsida</taxon>
        <taxon>Liliopsida</taxon>
        <taxon>Acoraceae</taxon>
        <taxon>Acorus</taxon>
    </lineage>
</organism>
<accession>A0AAV9CN76</accession>
<dbReference type="EMBL" id="JAUJYO010000018">
    <property type="protein sequence ID" value="KAK1290139.1"/>
    <property type="molecule type" value="Genomic_DNA"/>
</dbReference>